<evidence type="ECO:0000259" key="5">
    <source>
        <dbReference type="Pfam" id="PF25917"/>
    </source>
</evidence>
<dbReference type="SUPFAM" id="SSF111369">
    <property type="entry name" value="HlyD-like secretion proteins"/>
    <property type="match status" value="2"/>
</dbReference>
<dbReference type="Gene3D" id="1.10.287.470">
    <property type="entry name" value="Helix hairpin bin"/>
    <property type="match status" value="1"/>
</dbReference>
<evidence type="ECO:0000256" key="1">
    <source>
        <dbReference type="ARBA" id="ARBA00004196"/>
    </source>
</evidence>
<name>A0A512H5T3_9PROT</name>
<keyword evidence="2" id="KW-0175">Coiled coil</keyword>
<evidence type="ECO:0000256" key="4">
    <source>
        <dbReference type="SAM" id="Phobius"/>
    </source>
</evidence>
<dbReference type="EMBL" id="BJZO01000017">
    <property type="protein sequence ID" value="GEO80835.1"/>
    <property type="molecule type" value="Genomic_DNA"/>
</dbReference>
<organism evidence="7 8">
    <name type="scientific">Pararhodospirillum oryzae</name>
    <dbReference type="NCBI Taxonomy" id="478448"/>
    <lineage>
        <taxon>Bacteria</taxon>
        <taxon>Pseudomonadati</taxon>
        <taxon>Pseudomonadota</taxon>
        <taxon>Alphaproteobacteria</taxon>
        <taxon>Rhodospirillales</taxon>
        <taxon>Rhodospirillaceae</taxon>
        <taxon>Pararhodospirillum</taxon>
    </lineage>
</organism>
<dbReference type="PANTHER" id="PTHR30386:SF19">
    <property type="entry name" value="MULTIDRUG EXPORT PROTEIN EMRA-RELATED"/>
    <property type="match status" value="1"/>
</dbReference>
<dbReference type="InterPro" id="IPR058625">
    <property type="entry name" value="MdtA-like_BSH"/>
</dbReference>
<evidence type="ECO:0000256" key="2">
    <source>
        <dbReference type="SAM" id="Coils"/>
    </source>
</evidence>
<feature type="coiled-coil region" evidence="2">
    <location>
        <begin position="184"/>
        <end position="211"/>
    </location>
</feature>
<reference evidence="7 8" key="1">
    <citation type="submission" date="2019-07" db="EMBL/GenBank/DDBJ databases">
        <title>Whole genome shotgun sequence of Rhodospirillum oryzae NBRC 107573.</title>
        <authorList>
            <person name="Hosoyama A."/>
            <person name="Uohara A."/>
            <person name="Ohji S."/>
            <person name="Ichikawa N."/>
        </authorList>
    </citation>
    <scope>NUCLEOTIDE SEQUENCE [LARGE SCALE GENOMIC DNA]</scope>
    <source>
        <strain evidence="7 8">NBRC 107573</strain>
    </source>
</reference>
<feature type="transmembrane region" description="Helical" evidence="4">
    <location>
        <begin position="33"/>
        <end position="50"/>
    </location>
</feature>
<evidence type="ECO:0000259" key="6">
    <source>
        <dbReference type="Pfam" id="PF25963"/>
    </source>
</evidence>
<proteinExistence type="predicted"/>
<dbReference type="Gene3D" id="2.40.30.170">
    <property type="match status" value="1"/>
</dbReference>
<protein>
    <submittedName>
        <fullName evidence="7">Hemolysin D</fullName>
    </submittedName>
</protein>
<evidence type="ECO:0000313" key="7">
    <source>
        <dbReference type="EMBL" id="GEO80835.1"/>
    </source>
</evidence>
<dbReference type="Pfam" id="PF25963">
    <property type="entry name" value="Beta-barrel_AAEA"/>
    <property type="match status" value="1"/>
</dbReference>
<dbReference type="Gene3D" id="2.40.50.100">
    <property type="match status" value="1"/>
</dbReference>
<dbReference type="InterPro" id="IPR050739">
    <property type="entry name" value="MFP"/>
</dbReference>
<gene>
    <name evidence="7" type="primary">emrA</name>
    <name evidence="7" type="ORF">ROR02_09660</name>
</gene>
<comment type="caution">
    <text evidence="7">The sequence shown here is derived from an EMBL/GenBank/DDBJ whole genome shotgun (WGS) entry which is preliminary data.</text>
</comment>
<accession>A0A512H5T3</accession>
<keyword evidence="4" id="KW-0812">Transmembrane</keyword>
<dbReference type="GO" id="GO:0055085">
    <property type="term" value="P:transmembrane transport"/>
    <property type="evidence" value="ECO:0007669"/>
    <property type="project" value="InterPro"/>
</dbReference>
<keyword evidence="4" id="KW-0472">Membrane</keyword>
<sequence length="392" mass="40970">MSNAPPSGPAREPSPAPSPSTPERPASPLRRRLLLGFAVLVLAVGASVAVKEIVLGDRYVETDNAYVAADMLDITPLVAAPVKSVGVVDTQAVEAGTVLVTLDDADLRLAVQQAEAALSQAERAFRQTEATVRSLQAQLAARAADVTSAEARVVSARAVLRRTTTEAERRRALRPSHTVSIEELTASETARDEAEAAVREAEAAVLQAHASRDAAEASLAATRALIDGTTLETAPDVQAARLRLAQARLDLSRAVIAAPVAGTIARKAVEVGQRVAAGQSLMRLVPLGAVYVNANFKESQLKRVRVGQPATLHADLYGSKVAYHGTVEGFAAGTGSVMALIPAQNATGNWIKVVQRLPVRVSLDPADLAAHPLRVGLSMTAEIDTGATPDAE</sequence>
<dbReference type="Proteomes" id="UP000321567">
    <property type="component" value="Unassembled WGS sequence"/>
</dbReference>
<comment type="subcellular location">
    <subcellularLocation>
        <location evidence="1">Cell envelope</location>
    </subcellularLocation>
</comment>
<evidence type="ECO:0000256" key="3">
    <source>
        <dbReference type="SAM" id="MobiDB-lite"/>
    </source>
</evidence>
<dbReference type="RefSeq" id="WP_147162881.1">
    <property type="nucleotide sequence ID" value="NZ_BJZO01000017.1"/>
</dbReference>
<evidence type="ECO:0000313" key="8">
    <source>
        <dbReference type="Proteomes" id="UP000321567"/>
    </source>
</evidence>
<dbReference type="GO" id="GO:0030313">
    <property type="term" value="C:cell envelope"/>
    <property type="evidence" value="ECO:0007669"/>
    <property type="project" value="UniProtKB-SubCell"/>
</dbReference>
<dbReference type="PANTHER" id="PTHR30386">
    <property type="entry name" value="MEMBRANE FUSION SUBUNIT OF EMRAB-TOLC MULTIDRUG EFFLUX PUMP"/>
    <property type="match status" value="1"/>
</dbReference>
<feature type="region of interest" description="Disordered" evidence="3">
    <location>
        <begin position="1"/>
        <end position="27"/>
    </location>
</feature>
<feature type="domain" description="Multidrug resistance protein MdtA-like barrel-sandwich hybrid" evidence="5">
    <location>
        <begin position="73"/>
        <end position="282"/>
    </location>
</feature>
<feature type="coiled-coil region" evidence="2">
    <location>
        <begin position="104"/>
        <end position="138"/>
    </location>
</feature>
<dbReference type="PRINTS" id="PR01490">
    <property type="entry name" value="RTXTOXIND"/>
</dbReference>
<feature type="domain" description="p-hydroxybenzoic acid efflux pump subunit AaeA-like beta-barrel" evidence="6">
    <location>
        <begin position="290"/>
        <end position="380"/>
    </location>
</feature>
<keyword evidence="8" id="KW-1185">Reference proteome</keyword>
<dbReference type="OrthoDB" id="9811754at2"/>
<dbReference type="InterPro" id="IPR058634">
    <property type="entry name" value="AaeA-lik-b-barrel"/>
</dbReference>
<dbReference type="Pfam" id="PF25917">
    <property type="entry name" value="BSH_RND"/>
    <property type="match status" value="1"/>
</dbReference>
<feature type="compositionally biased region" description="Pro residues" evidence="3">
    <location>
        <begin position="1"/>
        <end position="22"/>
    </location>
</feature>
<keyword evidence="4" id="KW-1133">Transmembrane helix</keyword>
<dbReference type="AlphaFoldDB" id="A0A512H5T3"/>